<comment type="subcellular location">
    <subcellularLocation>
        <location evidence="1">Secreted</location>
    </subcellularLocation>
</comment>
<keyword evidence="3" id="KW-1015">Disulfide bond</keyword>
<evidence type="ECO:0000256" key="1">
    <source>
        <dbReference type="ARBA" id="ARBA00004613"/>
    </source>
</evidence>
<dbReference type="SUPFAM" id="SSF100895">
    <property type="entry name" value="Kazal-type serine protease inhibitors"/>
    <property type="match status" value="1"/>
</dbReference>
<dbReference type="PANTHER" id="PTHR47499">
    <property type="entry name" value="SERINE PROTEASE INHIBITOR KAZAL-TYPE 7 SPINK7"/>
    <property type="match status" value="1"/>
</dbReference>
<dbReference type="SMART" id="SM00280">
    <property type="entry name" value="KAZAL"/>
    <property type="match status" value="1"/>
</dbReference>
<keyword evidence="4" id="KW-0472">Membrane</keyword>
<dbReference type="Proteomes" id="UP000694421">
    <property type="component" value="Unplaced"/>
</dbReference>
<evidence type="ECO:0000313" key="7">
    <source>
        <dbReference type="Proteomes" id="UP000694421"/>
    </source>
</evidence>
<evidence type="ECO:0000256" key="4">
    <source>
        <dbReference type="SAM" id="Phobius"/>
    </source>
</evidence>
<dbReference type="Ensembl" id="ENSSMRT00000026623.1">
    <property type="protein sequence ID" value="ENSSMRP00000022767.1"/>
    <property type="gene ID" value="ENSSMRG00000017656.1"/>
</dbReference>
<dbReference type="Gene3D" id="3.30.60.30">
    <property type="match status" value="1"/>
</dbReference>
<name>A0A8D0DWF4_SALMN</name>
<dbReference type="InterPro" id="IPR002350">
    <property type="entry name" value="Kazal_dom"/>
</dbReference>
<dbReference type="PROSITE" id="PS00282">
    <property type="entry name" value="KAZAL_1"/>
    <property type="match status" value="1"/>
</dbReference>
<feature type="transmembrane region" description="Helical" evidence="4">
    <location>
        <begin position="5"/>
        <end position="25"/>
    </location>
</feature>
<dbReference type="Pfam" id="PF00050">
    <property type="entry name" value="Kazal_1"/>
    <property type="match status" value="1"/>
</dbReference>
<keyword evidence="2" id="KW-0964">Secreted</keyword>
<keyword evidence="7" id="KW-1185">Reference proteome</keyword>
<accession>A0A8D0DWF4</accession>
<protein>
    <recommendedName>
        <fullName evidence="5">Kazal-like domain-containing protein</fullName>
    </recommendedName>
</protein>
<feature type="domain" description="Kazal-like" evidence="5">
    <location>
        <begin position="21"/>
        <end position="76"/>
    </location>
</feature>
<dbReference type="AlphaFoldDB" id="A0A8D0DWF4"/>
<evidence type="ECO:0000256" key="3">
    <source>
        <dbReference type="ARBA" id="ARBA00023157"/>
    </source>
</evidence>
<dbReference type="PANTHER" id="PTHR47499:SF1">
    <property type="entry name" value="SERINE PROTEASE INHIBITOR KAZAL-TYPE 7"/>
    <property type="match status" value="1"/>
</dbReference>
<dbReference type="FunFam" id="3.30.60.30:FF:000037">
    <property type="entry name" value="Ovomucoid"/>
    <property type="match status" value="1"/>
</dbReference>
<dbReference type="PROSITE" id="PS51465">
    <property type="entry name" value="KAZAL_2"/>
    <property type="match status" value="1"/>
</dbReference>
<keyword evidence="4" id="KW-1133">Transmembrane helix</keyword>
<dbReference type="GeneTree" id="ENSGT01020000230731"/>
<evidence type="ECO:0000259" key="5">
    <source>
        <dbReference type="PROSITE" id="PS51465"/>
    </source>
</evidence>
<evidence type="ECO:0000313" key="6">
    <source>
        <dbReference type="Ensembl" id="ENSSMRP00000022767.1"/>
    </source>
</evidence>
<evidence type="ECO:0000256" key="2">
    <source>
        <dbReference type="ARBA" id="ARBA00022525"/>
    </source>
</evidence>
<keyword evidence="4" id="KW-0812">Transmembrane</keyword>
<dbReference type="InterPro" id="IPR050159">
    <property type="entry name" value="Kazal-type_SerProtInhib"/>
</dbReference>
<sequence length="76" mass="8394">KNSKLIHIIILLYVPFTVLLMSLQVDCGNIPTMLCPLLLDPYCGSDGHTYANKCLFCNAVIKNRGKLELKSIGNCP</sequence>
<dbReference type="InterPro" id="IPR036058">
    <property type="entry name" value="Kazal_dom_sf"/>
</dbReference>
<reference evidence="6" key="1">
    <citation type="submission" date="2025-08" db="UniProtKB">
        <authorList>
            <consortium name="Ensembl"/>
        </authorList>
    </citation>
    <scope>IDENTIFICATION</scope>
</reference>
<dbReference type="CDD" id="cd00104">
    <property type="entry name" value="KAZAL_FS"/>
    <property type="match status" value="1"/>
</dbReference>
<dbReference type="GO" id="GO:0005576">
    <property type="term" value="C:extracellular region"/>
    <property type="evidence" value="ECO:0007669"/>
    <property type="project" value="UniProtKB-SubCell"/>
</dbReference>
<reference evidence="6" key="2">
    <citation type="submission" date="2025-09" db="UniProtKB">
        <authorList>
            <consortium name="Ensembl"/>
        </authorList>
    </citation>
    <scope>IDENTIFICATION</scope>
</reference>
<proteinExistence type="predicted"/>
<organism evidence="6 7">
    <name type="scientific">Salvator merianae</name>
    <name type="common">Argentine black and white tegu</name>
    <name type="synonym">Tupinambis merianae</name>
    <dbReference type="NCBI Taxonomy" id="96440"/>
    <lineage>
        <taxon>Eukaryota</taxon>
        <taxon>Metazoa</taxon>
        <taxon>Chordata</taxon>
        <taxon>Craniata</taxon>
        <taxon>Vertebrata</taxon>
        <taxon>Euteleostomi</taxon>
        <taxon>Lepidosauria</taxon>
        <taxon>Squamata</taxon>
        <taxon>Bifurcata</taxon>
        <taxon>Unidentata</taxon>
        <taxon>Episquamata</taxon>
        <taxon>Laterata</taxon>
        <taxon>Teiioidea</taxon>
        <taxon>Teiidae</taxon>
        <taxon>Salvator</taxon>
    </lineage>
</organism>